<keyword evidence="2" id="KW-1185">Reference proteome</keyword>
<dbReference type="KEGG" id="nso:NIASO_15045"/>
<reference evidence="1 2" key="1">
    <citation type="submission" date="2013-12" db="EMBL/GenBank/DDBJ databases">
        <authorList>
            <consortium name="DOE Joint Genome Institute"/>
            <person name="Eisen J."/>
            <person name="Huntemann M."/>
            <person name="Han J."/>
            <person name="Chen A."/>
            <person name="Kyrpides N."/>
            <person name="Mavromatis K."/>
            <person name="Markowitz V."/>
            <person name="Palaniappan K."/>
            <person name="Ivanova N."/>
            <person name="Schaumberg A."/>
            <person name="Pati A."/>
            <person name="Liolios K."/>
            <person name="Nordberg H.P."/>
            <person name="Cantor M.N."/>
            <person name="Hua S.X."/>
            <person name="Woyke T."/>
        </authorList>
    </citation>
    <scope>NUCLEOTIDE SEQUENCE [LARGE SCALE GENOMIC DNA]</scope>
    <source>
        <strain evidence="2">DSM 19437</strain>
    </source>
</reference>
<proteinExistence type="predicted"/>
<dbReference type="EMBL" id="CP007035">
    <property type="protein sequence ID" value="AHF17840.1"/>
    <property type="molecule type" value="Genomic_DNA"/>
</dbReference>
<organism evidence="1 2">
    <name type="scientific">Niabella soli DSM 19437</name>
    <dbReference type="NCBI Taxonomy" id="929713"/>
    <lineage>
        <taxon>Bacteria</taxon>
        <taxon>Pseudomonadati</taxon>
        <taxon>Bacteroidota</taxon>
        <taxon>Chitinophagia</taxon>
        <taxon>Chitinophagales</taxon>
        <taxon>Chitinophagaceae</taxon>
        <taxon>Niabella</taxon>
    </lineage>
</organism>
<gene>
    <name evidence="1" type="ORF">NIASO_15045</name>
</gene>
<dbReference type="AlphaFoldDB" id="W0F454"/>
<sequence length="37" mass="4100">MTSASDLALNESANFSWSSLFLFVDNQYKKGPSVETD</sequence>
<dbReference type="HOGENOM" id="CLU_3346372_0_0_10"/>
<name>W0F454_9BACT</name>
<dbReference type="Proteomes" id="UP000003586">
    <property type="component" value="Chromosome"/>
</dbReference>
<evidence type="ECO:0000313" key="1">
    <source>
        <dbReference type="EMBL" id="AHF17840.1"/>
    </source>
</evidence>
<evidence type="ECO:0000313" key="2">
    <source>
        <dbReference type="Proteomes" id="UP000003586"/>
    </source>
</evidence>
<protein>
    <submittedName>
        <fullName evidence="1">Uncharacterized protein</fullName>
    </submittedName>
</protein>
<accession>W0F454</accession>